<keyword evidence="3 6" id="KW-1133">Transmembrane helix</keyword>
<dbReference type="SUPFAM" id="SSF51306">
    <property type="entry name" value="LexA/Signal peptidase"/>
    <property type="match status" value="1"/>
</dbReference>
<keyword evidence="2 6" id="KW-0812">Transmembrane</keyword>
<evidence type="ECO:0000256" key="4">
    <source>
        <dbReference type="ARBA" id="ARBA00023136"/>
    </source>
</evidence>
<dbReference type="EC" id="3.4.21.89" evidence="5"/>
<accession>A0ABR7JM93</accession>
<protein>
    <recommendedName>
        <fullName evidence="5">Signal peptidase I</fullName>
        <ecNumber evidence="5">3.4.21.89</ecNumber>
    </recommendedName>
</protein>
<evidence type="ECO:0000256" key="6">
    <source>
        <dbReference type="SAM" id="Phobius"/>
    </source>
</evidence>
<dbReference type="RefSeq" id="WP_153923712.1">
    <property type="nucleotide sequence ID" value="NZ_JACRWE010000002.1"/>
</dbReference>
<dbReference type="PANTHER" id="PTHR10806:SF6">
    <property type="entry name" value="SIGNAL PEPTIDASE COMPLEX CATALYTIC SUBUNIT SEC11"/>
    <property type="match status" value="1"/>
</dbReference>
<keyword evidence="4 6" id="KW-0472">Membrane</keyword>
<dbReference type="EMBL" id="JACRWE010000002">
    <property type="protein sequence ID" value="MBC5995828.1"/>
    <property type="molecule type" value="Genomic_DNA"/>
</dbReference>
<gene>
    <name evidence="7" type="ORF">H8923_03580</name>
</gene>
<keyword evidence="8" id="KW-1185">Reference proteome</keyword>
<evidence type="ECO:0000313" key="8">
    <source>
        <dbReference type="Proteomes" id="UP000609849"/>
    </source>
</evidence>
<reference evidence="7 8" key="1">
    <citation type="submission" date="2020-08" db="EMBL/GenBank/DDBJ databases">
        <authorList>
            <person name="Liu C."/>
            <person name="Sun Q."/>
        </authorList>
    </citation>
    <scope>NUCLEOTIDE SEQUENCE [LARGE SCALE GENOMIC DNA]</scope>
    <source>
        <strain evidence="7 8">NSJ-18</strain>
    </source>
</reference>
<dbReference type="InterPro" id="IPR001733">
    <property type="entry name" value="Peptidase_S26B"/>
</dbReference>
<dbReference type="PANTHER" id="PTHR10806">
    <property type="entry name" value="SIGNAL PEPTIDASE COMPLEX CATALYTIC SUBUNIT SEC11"/>
    <property type="match status" value="1"/>
</dbReference>
<evidence type="ECO:0000256" key="2">
    <source>
        <dbReference type="ARBA" id="ARBA00022692"/>
    </source>
</evidence>
<comment type="subcellular location">
    <subcellularLocation>
        <location evidence="1">Membrane</location>
    </subcellularLocation>
</comment>
<dbReference type="InterPro" id="IPR019533">
    <property type="entry name" value="Peptidase_S26"/>
</dbReference>
<comment type="caution">
    <text evidence="7">The sequence shown here is derived from an EMBL/GenBank/DDBJ whole genome shotgun (WGS) entry which is preliminary data.</text>
</comment>
<dbReference type="Proteomes" id="UP000609849">
    <property type="component" value="Unassembled WGS sequence"/>
</dbReference>
<feature type="transmembrane region" description="Helical" evidence="6">
    <location>
        <begin position="150"/>
        <end position="167"/>
    </location>
</feature>
<feature type="transmembrane region" description="Helical" evidence="6">
    <location>
        <begin position="6"/>
        <end position="30"/>
    </location>
</feature>
<name>A0ABR7JM93_9FIRM</name>
<dbReference type="InterPro" id="IPR036286">
    <property type="entry name" value="LexA/Signal_pep-like_sf"/>
</dbReference>
<dbReference type="CDD" id="cd06530">
    <property type="entry name" value="S26_SPase_I"/>
    <property type="match status" value="1"/>
</dbReference>
<evidence type="ECO:0000313" key="7">
    <source>
        <dbReference type="EMBL" id="MBC5995828.1"/>
    </source>
</evidence>
<evidence type="ECO:0000256" key="1">
    <source>
        <dbReference type="ARBA" id="ARBA00004370"/>
    </source>
</evidence>
<evidence type="ECO:0000256" key="3">
    <source>
        <dbReference type="ARBA" id="ARBA00022989"/>
    </source>
</evidence>
<evidence type="ECO:0000256" key="5">
    <source>
        <dbReference type="NCBIfam" id="TIGR02228"/>
    </source>
</evidence>
<sequence>MSIKRFFNYVWNIIFYIFLISVIIITVISVKGNSQNEAMSIFGYRFYTVLTGSMSPTMGKGTLVLVKETPIADIQKEDVITFYDLSRTSVTTHRVKEVLHEDGVKFITQGDANNAVDPRPLDSELVVGKVIFHIPIIGATMQFIKSNIKLVLAILVMLIIMTSFQYSPKKKQTN</sequence>
<organism evidence="7 8">
    <name type="scientific">Romboutsia faecis</name>
    <dbReference type="NCBI Taxonomy" id="2764597"/>
    <lineage>
        <taxon>Bacteria</taxon>
        <taxon>Bacillati</taxon>
        <taxon>Bacillota</taxon>
        <taxon>Clostridia</taxon>
        <taxon>Peptostreptococcales</taxon>
        <taxon>Peptostreptococcaceae</taxon>
        <taxon>Romboutsia</taxon>
    </lineage>
</organism>
<keyword evidence="7" id="KW-0378">Hydrolase</keyword>
<proteinExistence type="predicted"/>
<dbReference type="GO" id="GO:0009003">
    <property type="term" value="F:signal peptidase activity"/>
    <property type="evidence" value="ECO:0007669"/>
    <property type="project" value="UniProtKB-EC"/>
</dbReference>
<dbReference type="NCBIfam" id="TIGR02228">
    <property type="entry name" value="sigpep_I_arch"/>
    <property type="match status" value="1"/>
</dbReference>